<evidence type="ECO:0000313" key="2">
    <source>
        <dbReference type="Proteomes" id="UP001165287"/>
    </source>
</evidence>
<accession>A0ABS7UXJ7</accession>
<comment type="caution">
    <text evidence="1">The sequence shown here is derived from an EMBL/GenBank/DDBJ whole genome shotgun (WGS) entry which is preliminary data.</text>
</comment>
<evidence type="ECO:0000313" key="1">
    <source>
        <dbReference type="EMBL" id="MBZ5752649.1"/>
    </source>
</evidence>
<dbReference type="Proteomes" id="UP001165287">
    <property type="component" value="Unassembled WGS sequence"/>
</dbReference>
<sequence>MEVQPTFFELDDKMVAVFSVWKDNCQIKMECLFSKTGIEDYTIEYQGSKEKRAEMIEIAIVQAQTIFDRDILTAYV</sequence>
<keyword evidence="2" id="KW-1185">Reference proteome</keyword>
<proteinExistence type="predicted"/>
<dbReference type="EMBL" id="JAIQUM010000063">
    <property type="protein sequence ID" value="MBZ5752649.1"/>
    <property type="molecule type" value="Genomic_DNA"/>
</dbReference>
<organism evidence="1 2">
    <name type="scientific">Metabacillus rhizolycopersici</name>
    <dbReference type="NCBI Taxonomy" id="2875709"/>
    <lineage>
        <taxon>Bacteria</taxon>
        <taxon>Bacillati</taxon>
        <taxon>Bacillota</taxon>
        <taxon>Bacilli</taxon>
        <taxon>Bacillales</taxon>
        <taxon>Bacillaceae</taxon>
        <taxon>Metabacillus</taxon>
    </lineage>
</organism>
<gene>
    <name evidence="1" type="ORF">K9V48_21015</name>
</gene>
<name>A0ABS7UXJ7_9BACI</name>
<dbReference type="RefSeq" id="WP_224141103.1">
    <property type="nucleotide sequence ID" value="NZ_JAIQUM010000063.1"/>
</dbReference>
<evidence type="ECO:0008006" key="3">
    <source>
        <dbReference type="Google" id="ProtNLM"/>
    </source>
</evidence>
<protein>
    <recommendedName>
        <fullName evidence="3">Phage protein</fullName>
    </recommendedName>
</protein>
<reference evidence="1" key="1">
    <citation type="submission" date="2024-05" db="EMBL/GenBank/DDBJ databases">
        <title>Metabacillus sp. nov., isolated from the rhizosphere soil of tomato plants.</title>
        <authorList>
            <person name="Ma R."/>
        </authorList>
    </citation>
    <scope>NUCLEOTIDE SEQUENCE</scope>
    <source>
        <strain evidence="1">DBTR6</strain>
    </source>
</reference>